<sequence length="153" mass="17697">MGWNLHSSWQDPDKCSRVSLTNRVLLSVLERKTIHDEQFKLEVVSGIKEGTMLVTTIAEFFKARKTHYQKGYVAMKLMLEILPFAVLSLVRRILFSENNDHKDFVETNEHDTSEQHHPTPFHSLTQLQAALVPKPLTPHESFECTKILLLMLK</sequence>
<evidence type="ECO:0000313" key="1">
    <source>
        <dbReference type="EMBL" id="KAJ4700962.1"/>
    </source>
</evidence>
<accession>A0ACC1WP82</accession>
<comment type="caution">
    <text evidence="1">The sequence shown here is derived from an EMBL/GenBank/DDBJ whole genome shotgun (WGS) entry which is preliminary data.</text>
</comment>
<dbReference type="EMBL" id="CM051407">
    <property type="protein sequence ID" value="KAJ4700962.1"/>
    <property type="molecule type" value="Genomic_DNA"/>
</dbReference>
<gene>
    <name evidence="1" type="ORF">OWV82_024272</name>
</gene>
<dbReference type="Proteomes" id="UP001164539">
    <property type="component" value="Chromosome 14"/>
</dbReference>
<keyword evidence="2" id="KW-1185">Reference proteome</keyword>
<reference evidence="1 2" key="1">
    <citation type="journal article" date="2023" name="Science">
        <title>Complex scaffold remodeling in plant triterpene biosynthesis.</title>
        <authorList>
            <person name="De La Pena R."/>
            <person name="Hodgson H."/>
            <person name="Liu J.C."/>
            <person name="Stephenson M.J."/>
            <person name="Martin A.C."/>
            <person name="Owen C."/>
            <person name="Harkess A."/>
            <person name="Leebens-Mack J."/>
            <person name="Jimenez L.E."/>
            <person name="Osbourn A."/>
            <person name="Sattely E.S."/>
        </authorList>
    </citation>
    <scope>NUCLEOTIDE SEQUENCE [LARGE SCALE GENOMIC DNA]</scope>
    <source>
        <strain evidence="2">cv. JPN11</strain>
        <tissue evidence="1">Leaf</tissue>
    </source>
</reference>
<organism evidence="1 2">
    <name type="scientific">Melia azedarach</name>
    <name type="common">Chinaberry tree</name>
    <dbReference type="NCBI Taxonomy" id="155640"/>
    <lineage>
        <taxon>Eukaryota</taxon>
        <taxon>Viridiplantae</taxon>
        <taxon>Streptophyta</taxon>
        <taxon>Embryophyta</taxon>
        <taxon>Tracheophyta</taxon>
        <taxon>Spermatophyta</taxon>
        <taxon>Magnoliopsida</taxon>
        <taxon>eudicotyledons</taxon>
        <taxon>Gunneridae</taxon>
        <taxon>Pentapetalae</taxon>
        <taxon>rosids</taxon>
        <taxon>malvids</taxon>
        <taxon>Sapindales</taxon>
        <taxon>Meliaceae</taxon>
        <taxon>Melia</taxon>
    </lineage>
</organism>
<evidence type="ECO:0000313" key="2">
    <source>
        <dbReference type="Proteomes" id="UP001164539"/>
    </source>
</evidence>
<name>A0ACC1WP82_MELAZ</name>
<proteinExistence type="predicted"/>
<protein>
    <submittedName>
        <fullName evidence="1">Uncharacterized protein</fullName>
    </submittedName>
</protein>